<protein>
    <submittedName>
        <fullName evidence="2">Uncharacterized protein</fullName>
    </submittedName>
</protein>
<keyword evidence="1" id="KW-1133">Transmembrane helix</keyword>
<accession>A0A2K1Y2K7</accession>
<evidence type="ECO:0000313" key="2">
    <source>
        <dbReference type="EMBL" id="PNT07266.1"/>
    </source>
</evidence>
<keyword evidence="1" id="KW-0472">Membrane</keyword>
<feature type="transmembrane region" description="Helical" evidence="1">
    <location>
        <begin position="65"/>
        <end position="89"/>
    </location>
</feature>
<evidence type="ECO:0000256" key="1">
    <source>
        <dbReference type="SAM" id="Phobius"/>
    </source>
</evidence>
<reference evidence="2 3" key="1">
    <citation type="journal article" date="2006" name="Science">
        <title>The genome of black cottonwood, Populus trichocarpa (Torr. &amp; Gray).</title>
        <authorList>
            <person name="Tuskan G.A."/>
            <person name="Difazio S."/>
            <person name="Jansson S."/>
            <person name="Bohlmann J."/>
            <person name="Grigoriev I."/>
            <person name="Hellsten U."/>
            <person name="Putnam N."/>
            <person name="Ralph S."/>
            <person name="Rombauts S."/>
            <person name="Salamov A."/>
            <person name="Schein J."/>
            <person name="Sterck L."/>
            <person name="Aerts A."/>
            <person name="Bhalerao R.R."/>
            <person name="Bhalerao R.P."/>
            <person name="Blaudez D."/>
            <person name="Boerjan W."/>
            <person name="Brun A."/>
            <person name="Brunner A."/>
            <person name="Busov V."/>
            <person name="Campbell M."/>
            <person name="Carlson J."/>
            <person name="Chalot M."/>
            <person name="Chapman J."/>
            <person name="Chen G.L."/>
            <person name="Cooper D."/>
            <person name="Coutinho P.M."/>
            <person name="Couturier J."/>
            <person name="Covert S."/>
            <person name="Cronk Q."/>
            <person name="Cunningham R."/>
            <person name="Davis J."/>
            <person name="Degroeve S."/>
            <person name="Dejardin A."/>
            <person name="Depamphilis C."/>
            <person name="Detter J."/>
            <person name="Dirks B."/>
            <person name="Dubchak I."/>
            <person name="Duplessis S."/>
            <person name="Ehlting J."/>
            <person name="Ellis B."/>
            <person name="Gendler K."/>
            <person name="Goodstein D."/>
            <person name="Gribskov M."/>
            <person name="Grimwood J."/>
            <person name="Groover A."/>
            <person name="Gunter L."/>
            <person name="Hamberger B."/>
            <person name="Heinze B."/>
            <person name="Helariutta Y."/>
            <person name="Henrissat B."/>
            <person name="Holligan D."/>
            <person name="Holt R."/>
            <person name="Huang W."/>
            <person name="Islam-Faridi N."/>
            <person name="Jones S."/>
            <person name="Jones-Rhoades M."/>
            <person name="Jorgensen R."/>
            <person name="Joshi C."/>
            <person name="Kangasjarvi J."/>
            <person name="Karlsson J."/>
            <person name="Kelleher C."/>
            <person name="Kirkpatrick R."/>
            <person name="Kirst M."/>
            <person name="Kohler A."/>
            <person name="Kalluri U."/>
            <person name="Larimer F."/>
            <person name="Leebens-Mack J."/>
            <person name="Leple J.C."/>
            <person name="Locascio P."/>
            <person name="Lou Y."/>
            <person name="Lucas S."/>
            <person name="Martin F."/>
            <person name="Montanini B."/>
            <person name="Napoli C."/>
            <person name="Nelson D.R."/>
            <person name="Nelson C."/>
            <person name="Nieminen K."/>
            <person name="Nilsson O."/>
            <person name="Pereda V."/>
            <person name="Peter G."/>
            <person name="Philippe R."/>
            <person name="Pilate G."/>
            <person name="Poliakov A."/>
            <person name="Razumovskaya J."/>
            <person name="Richardson P."/>
            <person name="Rinaldi C."/>
            <person name="Ritland K."/>
            <person name="Rouze P."/>
            <person name="Ryaboy D."/>
            <person name="Schmutz J."/>
            <person name="Schrader J."/>
            <person name="Segerman B."/>
            <person name="Shin H."/>
            <person name="Siddiqui A."/>
            <person name="Sterky F."/>
            <person name="Terry A."/>
            <person name="Tsai C.J."/>
            <person name="Uberbacher E."/>
            <person name="Unneberg P."/>
            <person name="Vahala J."/>
            <person name="Wall K."/>
            <person name="Wessler S."/>
            <person name="Yang G."/>
            <person name="Yin T."/>
            <person name="Douglas C."/>
            <person name="Marra M."/>
            <person name="Sandberg G."/>
            <person name="Van de Peer Y."/>
            <person name="Rokhsar D."/>
        </authorList>
    </citation>
    <scope>NUCLEOTIDE SEQUENCE [LARGE SCALE GENOMIC DNA]</scope>
    <source>
        <strain evidence="3">cv. Nisqually</strain>
    </source>
</reference>
<proteinExistence type="predicted"/>
<dbReference type="Proteomes" id="UP000006729">
    <property type="component" value="Chromosome 13"/>
</dbReference>
<dbReference type="AlphaFoldDB" id="A0A2K1Y2K7"/>
<dbReference type="InParanoid" id="A0A2K1Y2K7"/>
<name>A0A2K1Y2K7_POPTR</name>
<organism evidence="2 3">
    <name type="scientific">Populus trichocarpa</name>
    <name type="common">Western balsam poplar</name>
    <name type="synonym">Populus balsamifera subsp. trichocarpa</name>
    <dbReference type="NCBI Taxonomy" id="3694"/>
    <lineage>
        <taxon>Eukaryota</taxon>
        <taxon>Viridiplantae</taxon>
        <taxon>Streptophyta</taxon>
        <taxon>Embryophyta</taxon>
        <taxon>Tracheophyta</taxon>
        <taxon>Spermatophyta</taxon>
        <taxon>Magnoliopsida</taxon>
        <taxon>eudicotyledons</taxon>
        <taxon>Gunneridae</taxon>
        <taxon>Pentapetalae</taxon>
        <taxon>rosids</taxon>
        <taxon>fabids</taxon>
        <taxon>Malpighiales</taxon>
        <taxon>Salicaceae</taxon>
        <taxon>Saliceae</taxon>
        <taxon>Populus</taxon>
    </lineage>
</organism>
<keyword evidence="3" id="KW-1185">Reference proteome</keyword>
<evidence type="ECO:0000313" key="3">
    <source>
        <dbReference type="Proteomes" id="UP000006729"/>
    </source>
</evidence>
<gene>
    <name evidence="2" type="ORF">POPTR_013G075700</name>
</gene>
<dbReference type="EMBL" id="CM009302">
    <property type="protein sequence ID" value="PNT07266.1"/>
    <property type="molecule type" value="Genomic_DNA"/>
</dbReference>
<keyword evidence="1" id="KW-0812">Transmembrane</keyword>
<sequence length="125" mass="14025">MFAQPPVSSVIRSSPSTLLPAAARPVEVYGCGFLLLHFACAGKPSQTLVHGRILLNVFAVVANNLFQVCLWSPVFLLPCWLLVFFLWKYKLCLPFSAFHRLLLLFAFSTLHQFSILALLLQSQFV</sequence>
<feature type="transmembrane region" description="Helical" evidence="1">
    <location>
        <begin position="101"/>
        <end position="120"/>
    </location>
</feature>